<keyword evidence="6" id="KW-0804">Transcription</keyword>
<dbReference type="GO" id="GO:0003677">
    <property type="term" value="F:DNA binding"/>
    <property type="evidence" value="ECO:0007669"/>
    <property type="project" value="UniProtKB-KW"/>
</dbReference>
<evidence type="ECO:0000256" key="4">
    <source>
        <dbReference type="ARBA" id="ARBA00023125"/>
    </source>
</evidence>
<keyword evidence="2" id="KW-0862">Zinc</keyword>
<dbReference type="Gene3D" id="4.10.240.10">
    <property type="entry name" value="Zn(2)-C6 fungal-type DNA-binding domain"/>
    <property type="match status" value="1"/>
</dbReference>
<dbReference type="SMART" id="SM00066">
    <property type="entry name" value="GAL4"/>
    <property type="match status" value="1"/>
</dbReference>
<accession>A0A6A6ACF4</accession>
<reference evidence="12" key="1">
    <citation type="journal article" date="2020" name="Stud. Mycol.">
        <title>101 Dothideomycetes genomes: a test case for predicting lifestyles and emergence of pathogens.</title>
        <authorList>
            <person name="Haridas S."/>
            <person name="Albert R."/>
            <person name="Binder M."/>
            <person name="Bloem J."/>
            <person name="Labutti K."/>
            <person name="Salamov A."/>
            <person name="Andreopoulos B."/>
            <person name="Baker S."/>
            <person name="Barry K."/>
            <person name="Bills G."/>
            <person name="Bluhm B."/>
            <person name="Cannon C."/>
            <person name="Castanera R."/>
            <person name="Culley D."/>
            <person name="Daum C."/>
            <person name="Ezra D."/>
            <person name="Gonzalez J."/>
            <person name="Henrissat B."/>
            <person name="Kuo A."/>
            <person name="Liang C."/>
            <person name="Lipzen A."/>
            <person name="Lutzoni F."/>
            <person name="Magnuson J."/>
            <person name="Mondo S."/>
            <person name="Nolan M."/>
            <person name="Ohm R."/>
            <person name="Pangilinan J."/>
            <person name="Park H.-J."/>
            <person name="Ramirez L."/>
            <person name="Alfaro M."/>
            <person name="Sun H."/>
            <person name="Tritt A."/>
            <person name="Yoshinaga Y."/>
            <person name="Zwiers L.-H."/>
            <person name="Turgeon B."/>
            <person name="Goodwin S."/>
            <person name="Spatafora J."/>
            <person name="Crous P."/>
            <person name="Grigoriev I."/>
        </authorList>
    </citation>
    <scope>NUCLEOTIDE SEQUENCE</scope>
    <source>
        <strain evidence="12">CBS 119687</strain>
    </source>
</reference>
<dbReference type="SMART" id="SM00906">
    <property type="entry name" value="Fungal_trans"/>
    <property type="match status" value="1"/>
</dbReference>
<dbReference type="CDD" id="cd00067">
    <property type="entry name" value="GAL4"/>
    <property type="match status" value="1"/>
</dbReference>
<proteinExistence type="inferred from homology"/>
<dbReference type="Pfam" id="PF00172">
    <property type="entry name" value="Zn_clus"/>
    <property type="match status" value="1"/>
</dbReference>
<evidence type="ECO:0000256" key="6">
    <source>
        <dbReference type="ARBA" id="ARBA00023163"/>
    </source>
</evidence>
<dbReference type="Pfam" id="PF04082">
    <property type="entry name" value="Fungal_trans"/>
    <property type="match status" value="1"/>
</dbReference>
<evidence type="ECO:0000256" key="3">
    <source>
        <dbReference type="ARBA" id="ARBA00023015"/>
    </source>
</evidence>
<evidence type="ECO:0000256" key="2">
    <source>
        <dbReference type="ARBA" id="ARBA00022833"/>
    </source>
</evidence>
<evidence type="ECO:0000256" key="8">
    <source>
        <dbReference type="ARBA" id="ARBA00037990"/>
    </source>
</evidence>
<organism evidence="12 13">
    <name type="scientific">Dothidotthia symphoricarpi CBS 119687</name>
    <dbReference type="NCBI Taxonomy" id="1392245"/>
    <lineage>
        <taxon>Eukaryota</taxon>
        <taxon>Fungi</taxon>
        <taxon>Dikarya</taxon>
        <taxon>Ascomycota</taxon>
        <taxon>Pezizomycotina</taxon>
        <taxon>Dothideomycetes</taxon>
        <taxon>Pleosporomycetidae</taxon>
        <taxon>Pleosporales</taxon>
        <taxon>Dothidotthiaceae</taxon>
        <taxon>Dothidotthia</taxon>
    </lineage>
</organism>
<evidence type="ECO:0000259" key="11">
    <source>
        <dbReference type="PROSITE" id="PS50048"/>
    </source>
</evidence>
<gene>
    <name evidence="12" type="ORF">P153DRAFT_385788</name>
</gene>
<keyword evidence="3" id="KW-0805">Transcription regulation</keyword>
<dbReference type="GO" id="GO:0006351">
    <property type="term" value="P:DNA-templated transcription"/>
    <property type="evidence" value="ECO:0007669"/>
    <property type="project" value="InterPro"/>
</dbReference>
<keyword evidence="10" id="KW-0812">Transmembrane</keyword>
<dbReference type="FunFam" id="4.10.240.10:FF:000004">
    <property type="entry name" value="Xylanolytic transcriptional activator XlnR"/>
    <property type="match status" value="1"/>
</dbReference>
<keyword evidence="7" id="KW-0539">Nucleus</keyword>
<dbReference type="RefSeq" id="XP_033523971.1">
    <property type="nucleotide sequence ID" value="XM_033670464.1"/>
</dbReference>
<dbReference type="InterPro" id="IPR007219">
    <property type="entry name" value="XnlR_reg_dom"/>
</dbReference>
<keyword evidence="4" id="KW-0238">DNA-binding</keyword>
<dbReference type="Proteomes" id="UP000799771">
    <property type="component" value="Unassembled WGS sequence"/>
</dbReference>
<evidence type="ECO:0000256" key="7">
    <source>
        <dbReference type="ARBA" id="ARBA00023242"/>
    </source>
</evidence>
<dbReference type="InterPro" id="IPR001138">
    <property type="entry name" value="Zn2Cys6_DnaBD"/>
</dbReference>
<keyword evidence="13" id="KW-1185">Reference proteome</keyword>
<evidence type="ECO:0000313" key="12">
    <source>
        <dbReference type="EMBL" id="KAF2129582.1"/>
    </source>
</evidence>
<feature type="compositionally biased region" description="Polar residues" evidence="9">
    <location>
        <begin position="136"/>
        <end position="160"/>
    </location>
</feature>
<dbReference type="EMBL" id="ML977506">
    <property type="protein sequence ID" value="KAF2129582.1"/>
    <property type="molecule type" value="Genomic_DNA"/>
</dbReference>
<dbReference type="CDD" id="cd12148">
    <property type="entry name" value="fungal_TF_MHR"/>
    <property type="match status" value="1"/>
</dbReference>
<keyword evidence="1" id="KW-0479">Metal-binding</keyword>
<dbReference type="OrthoDB" id="5365785at2759"/>
<keyword evidence="10" id="KW-0472">Membrane</keyword>
<feature type="domain" description="Zn(2)-C6 fungal-type" evidence="11">
    <location>
        <begin position="91"/>
        <end position="120"/>
    </location>
</feature>
<dbReference type="GO" id="GO:0008270">
    <property type="term" value="F:zinc ion binding"/>
    <property type="evidence" value="ECO:0007669"/>
    <property type="project" value="InterPro"/>
</dbReference>
<name>A0A6A6ACF4_9PLEO</name>
<comment type="similarity">
    <text evidence="8">Belongs to the xlnR/xlr1 family.</text>
</comment>
<dbReference type="AlphaFoldDB" id="A0A6A6ACF4"/>
<evidence type="ECO:0000313" key="13">
    <source>
        <dbReference type="Proteomes" id="UP000799771"/>
    </source>
</evidence>
<dbReference type="PANTHER" id="PTHR47663:SF1">
    <property type="entry name" value="XYLANOLYTIC TRANSCRIPTIONAL ACTIVATOR XLNR-RELATED"/>
    <property type="match status" value="1"/>
</dbReference>
<keyword evidence="5" id="KW-0010">Activator</keyword>
<dbReference type="SUPFAM" id="SSF57701">
    <property type="entry name" value="Zn2/Cys6 DNA-binding domain"/>
    <property type="match status" value="1"/>
</dbReference>
<dbReference type="PANTHER" id="PTHR47663">
    <property type="entry name" value="XYLANOLYTIC TRANSCRIPTIONAL ACTIVATOR XLNR-RELATED"/>
    <property type="match status" value="1"/>
</dbReference>
<feature type="region of interest" description="Disordered" evidence="9">
    <location>
        <begin position="129"/>
        <end position="161"/>
    </location>
</feature>
<evidence type="ECO:0000256" key="9">
    <source>
        <dbReference type="SAM" id="MobiDB-lite"/>
    </source>
</evidence>
<keyword evidence="10" id="KW-1133">Transmembrane helix</keyword>
<feature type="region of interest" description="Disordered" evidence="9">
    <location>
        <begin position="1"/>
        <end position="21"/>
    </location>
</feature>
<feature type="transmembrane region" description="Helical" evidence="10">
    <location>
        <begin position="810"/>
        <end position="830"/>
    </location>
</feature>
<dbReference type="PROSITE" id="PS50048">
    <property type="entry name" value="ZN2_CY6_FUNGAL_2"/>
    <property type="match status" value="1"/>
</dbReference>
<protein>
    <recommendedName>
        <fullName evidence="11">Zn(2)-C6 fungal-type domain-containing protein</fullName>
    </recommendedName>
</protein>
<dbReference type="InterPro" id="IPR051439">
    <property type="entry name" value="XlnR/Xlr1"/>
</dbReference>
<sequence length="912" mass="101738">MVDQRQHQFATQHMKRPSLGGRADTPQFAELQFYQTHNVFSTEEIGNLDQSTHADGPIAAASHSEQEAMLHERSGRSNATSGPVRRRISRACDQCNQLRTKCDGRKPCTHCIEFGLTCEYIRERKKRGKASRKDIAQQQATAKAGNVTLSSKESSPQSQEDAIEAGYASFKLSKGRRSLTKPPVSDRTEEIEHTSTYPNRMMTTNDANLETTVPQLQLQVQPRIQTQGHLIHNSIPQYTAMDDFSQNITYQPPHLMLQTGMHTILPSHSHGMDYSDSSYSATSPHSAHAQVPPNPIRLPDESVNMGFVTHSPVAGSPGWIFPSPSTTVYSGAPHFTQYLKYPVLQPLIPHLANIMPIPLACDLLELYFQSSSSAFMQPVSPYVLGYVFRKRSFLRQHNPRVCSPALLASMLWIGCLTSDSPYLSSSPSARSQLSEKLINLTISLLKPLVHQTLDDSDTNGTTYDNNNIYCGVTMNGFGMPTQVSEISLPGAPAALDDVATYMHLATAISASEYKAASLRWWNAAWSLAKELKLSKELPVTPSLDSTHKDVSDVFNLEHMGGMYASGQGNTIELTEEQREERRRIWWLLYTVDRHLALCYNRPLSFSDAECSGLMQPLDDNVWQAGELFEDSAHRSPDPAMRRRGPASDCTGNFVFGFFLPLMTILGEIVDLNHARSHPRFGMNIDWDGHASEISQKLKDYGQSLQSLQHRAAAEVNAEVQDQDTLSARSINSPTSRAQESLMQAKIVVAYGTHLMHTLHILLNGKWDPISLLDDNDHWIATQSFVDATGHAVSAADALNEILEHDPDLSFMPFLFGIYLLQGSFLLLLIADKMQTDASANIVRACEVIVRAHEACIVTLNTEYQRNFRKVMRSALQQVRGRDPDEHAELAQQRRREMLSMYRWSGDGTGLAL</sequence>
<evidence type="ECO:0000256" key="10">
    <source>
        <dbReference type="SAM" id="Phobius"/>
    </source>
</evidence>
<dbReference type="GeneID" id="54410896"/>
<dbReference type="InterPro" id="IPR036864">
    <property type="entry name" value="Zn2-C6_fun-type_DNA-bd_sf"/>
</dbReference>
<evidence type="ECO:0000256" key="1">
    <source>
        <dbReference type="ARBA" id="ARBA00022723"/>
    </source>
</evidence>
<dbReference type="GO" id="GO:0000981">
    <property type="term" value="F:DNA-binding transcription factor activity, RNA polymerase II-specific"/>
    <property type="evidence" value="ECO:0007669"/>
    <property type="project" value="InterPro"/>
</dbReference>
<evidence type="ECO:0000256" key="5">
    <source>
        <dbReference type="ARBA" id="ARBA00023159"/>
    </source>
</evidence>